<protein>
    <submittedName>
        <fullName evidence="2">Uncharacterized protein</fullName>
    </submittedName>
</protein>
<evidence type="ECO:0000256" key="1">
    <source>
        <dbReference type="SAM" id="MobiDB-lite"/>
    </source>
</evidence>
<sequence length="438" mass="48725">MIDLVVDPLWQAADTVTLKANTQALVDFLARTKRGPEFDQLWRIVPRFMHCLPPELFDGRRLVYDAENVSIGGTEVRNPIWPGGFCKALRGLVTHPFFRRSPRMLAIAVQYAVKLRTNDRRRWPIEDPTTGTFINNLATAFGNAHHDGTTQEIHKEVRRAVKAQGKDMPLVSIVLREIENAVGTPTEEDFTGSVDPFDPYLVTVTDIKKVATALDNVKSCGVTVYNESDYVFTSVKSALHSNDLPHKVSGVTDVLQVAYQRIAQSKILRERRAAANAAANSSSQAAGLENENIMLGNVADALRDENDNLKRNVAELQRLRELDAAELQRRELDAAELQRLRQVDAAEMDRLREELERAKAVISSRAQEEGHDDQPMDFPPSKSPSPQPSHSLGFRTPSLSVAPSSPPVVDLEQLHATTVRVEIDDPIPVVQIRVGQEA</sequence>
<dbReference type="EMBL" id="MU854684">
    <property type="protein sequence ID" value="KAK4031892.1"/>
    <property type="molecule type" value="Genomic_DNA"/>
</dbReference>
<accession>A0AAN6P9E9</accession>
<keyword evidence="3" id="KW-1185">Reference proteome</keyword>
<reference evidence="3" key="1">
    <citation type="journal article" date="2023" name="Mol. Phylogenet. Evol.">
        <title>Genome-scale phylogeny and comparative genomics of the fungal order Sordariales.</title>
        <authorList>
            <person name="Hensen N."/>
            <person name="Bonometti L."/>
            <person name="Westerberg I."/>
            <person name="Brannstrom I.O."/>
            <person name="Guillou S."/>
            <person name="Cros-Aarteil S."/>
            <person name="Calhoun S."/>
            <person name="Haridas S."/>
            <person name="Kuo A."/>
            <person name="Mondo S."/>
            <person name="Pangilinan J."/>
            <person name="Riley R."/>
            <person name="LaButti K."/>
            <person name="Andreopoulos B."/>
            <person name="Lipzen A."/>
            <person name="Chen C."/>
            <person name="Yan M."/>
            <person name="Daum C."/>
            <person name="Ng V."/>
            <person name="Clum A."/>
            <person name="Steindorff A."/>
            <person name="Ohm R.A."/>
            <person name="Martin F."/>
            <person name="Silar P."/>
            <person name="Natvig D.O."/>
            <person name="Lalanne C."/>
            <person name="Gautier V."/>
            <person name="Ament-Velasquez S.L."/>
            <person name="Kruys A."/>
            <person name="Hutchinson M.I."/>
            <person name="Powell A.J."/>
            <person name="Barry K."/>
            <person name="Miller A.N."/>
            <person name="Grigoriev I.V."/>
            <person name="Debuchy R."/>
            <person name="Gladieux P."/>
            <person name="Hiltunen Thoren M."/>
            <person name="Johannesson H."/>
        </authorList>
    </citation>
    <scope>NUCLEOTIDE SEQUENCE [LARGE SCALE GENOMIC DNA]</scope>
    <source>
        <strain evidence="3">CBS 284.82</strain>
    </source>
</reference>
<feature type="compositionally biased region" description="Pro residues" evidence="1">
    <location>
        <begin position="377"/>
        <end position="387"/>
    </location>
</feature>
<evidence type="ECO:0000313" key="2">
    <source>
        <dbReference type="EMBL" id="KAK4031892.1"/>
    </source>
</evidence>
<name>A0AAN6P9E9_9PEZI</name>
<dbReference type="AlphaFoldDB" id="A0AAN6P9E9"/>
<organism evidence="2 3">
    <name type="scientific">Parachaetomium inaequale</name>
    <dbReference type="NCBI Taxonomy" id="2588326"/>
    <lineage>
        <taxon>Eukaryota</taxon>
        <taxon>Fungi</taxon>
        <taxon>Dikarya</taxon>
        <taxon>Ascomycota</taxon>
        <taxon>Pezizomycotina</taxon>
        <taxon>Sordariomycetes</taxon>
        <taxon>Sordariomycetidae</taxon>
        <taxon>Sordariales</taxon>
        <taxon>Chaetomiaceae</taxon>
        <taxon>Parachaetomium</taxon>
    </lineage>
</organism>
<feature type="region of interest" description="Disordered" evidence="1">
    <location>
        <begin position="360"/>
        <end position="406"/>
    </location>
</feature>
<feature type="compositionally biased region" description="Low complexity" evidence="1">
    <location>
        <begin position="397"/>
        <end position="406"/>
    </location>
</feature>
<comment type="caution">
    <text evidence="2">The sequence shown here is derived from an EMBL/GenBank/DDBJ whole genome shotgun (WGS) entry which is preliminary data.</text>
</comment>
<gene>
    <name evidence="2" type="ORF">C8A01DRAFT_41677</name>
</gene>
<dbReference type="Proteomes" id="UP001303115">
    <property type="component" value="Unassembled WGS sequence"/>
</dbReference>
<evidence type="ECO:0000313" key="3">
    <source>
        <dbReference type="Proteomes" id="UP001303115"/>
    </source>
</evidence>
<proteinExistence type="predicted"/>